<dbReference type="EMBL" id="LKHV01000001">
    <property type="protein sequence ID" value="KRG19937.1"/>
    <property type="molecule type" value="Genomic_DNA"/>
</dbReference>
<accession>A0A0Q9YTL8</accession>
<dbReference type="AlphaFoldDB" id="A0A0Q9YTL8"/>
<name>A0A0Q9YTL8_9GAMM</name>
<evidence type="ECO:0000313" key="1">
    <source>
        <dbReference type="EMBL" id="KRG19937.1"/>
    </source>
</evidence>
<protein>
    <submittedName>
        <fullName evidence="1">Uncharacterized protein</fullName>
    </submittedName>
</protein>
<sequence length="31" mass="3538">MVKGSNPHNLGLNNIYVKVWSRLEDRNQAAL</sequence>
<comment type="caution">
    <text evidence="1">The sequence shown here is derived from an EMBL/GenBank/DDBJ whole genome shotgun (WGS) entry which is preliminary data.</text>
</comment>
<reference evidence="1" key="1">
    <citation type="submission" date="2015-09" db="EMBL/GenBank/DDBJ databases">
        <title>Draft Genome Sequences of Two Novel Amoeba-resistant Intranuclear Bacteria, Candidatus Berkiella cookevillensis and Candidatus Berkiella aquae.</title>
        <authorList>
            <person name="Mehari Y.T."/>
            <person name="Arivett B.A."/>
            <person name="Farone A.L."/>
            <person name="Gunderson J.H."/>
            <person name="Farone M.B."/>
        </authorList>
    </citation>
    <scope>NUCLEOTIDE SEQUENCE [LARGE SCALE GENOMIC DNA]</scope>
    <source>
        <strain evidence="1">CC99</strain>
    </source>
</reference>
<gene>
    <name evidence="1" type="ORF">CC99x_00158</name>
</gene>
<dbReference type="STRING" id="437022.CC99x_00158"/>
<organism evidence="1">
    <name type="scientific">Candidatus Berkiella cookevillensis</name>
    <dbReference type="NCBI Taxonomy" id="437022"/>
    <lineage>
        <taxon>Bacteria</taxon>
        <taxon>Pseudomonadati</taxon>
        <taxon>Pseudomonadota</taxon>
        <taxon>Gammaproteobacteria</taxon>
        <taxon>Candidatus Berkiellales</taxon>
        <taxon>Candidatus Berkiellaceae</taxon>
        <taxon>Candidatus Berkiella</taxon>
    </lineage>
</organism>
<proteinExistence type="predicted"/>